<comment type="caution">
    <text evidence="1">The sequence shown here is derived from an EMBL/GenBank/DDBJ whole genome shotgun (WGS) entry which is preliminary data.</text>
</comment>
<dbReference type="AlphaFoldDB" id="A0AAN7TXE6"/>
<reference evidence="1 2" key="1">
    <citation type="submission" date="2023-11" db="EMBL/GenBank/DDBJ databases">
        <title>Dfirmibasis_genome.</title>
        <authorList>
            <person name="Edelbroek B."/>
            <person name="Kjellin J."/>
            <person name="Jerlstrom-Hultqvist J."/>
            <person name="Soderbom F."/>
        </authorList>
    </citation>
    <scope>NUCLEOTIDE SEQUENCE [LARGE SCALE GENOMIC DNA]</scope>
    <source>
        <strain evidence="1 2">TNS-C-14</strain>
    </source>
</reference>
<gene>
    <name evidence="1" type="ORF">RB653_002224</name>
</gene>
<protein>
    <submittedName>
        <fullName evidence="1">Uncharacterized protein</fullName>
    </submittedName>
</protein>
<evidence type="ECO:0000313" key="1">
    <source>
        <dbReference type="EMBL" id="KAK5577283.1"/>
    </source>
</evidence>
<name>A0AAN7TXE6_9MYCE</name>
<keyword evidence="2" id="KW-1185">Reference proteome</keyword>
<evidence type="ECO:0000313" key="2">
    <source>
        <dbReference type="Proteomes" id="UP001344447"/>
    </source>
</evidence>
<accession>A0AAN7TXE6</accession>
<dbReference type="EMBL" id="JAVFKY010000004">
    <property type="protein sequence ID" value="KAK5577283.1"/>
    <property type="molecule type" value="Genomic_DNA"/>
</dbReference>
<organism evidence="1 2">
    <name type="scientific">Dictyostelium firmibasis</name>
    <dbReference type="NCBI Taxonomy" id="79012"/>
    <lineage>
        <taxon>Eukaryota</taxon>
        <taxon>Amoebozoa</taxon>
        <taxon>Evosea</taxon>
        <taxon>Eumycetozoa</taxon>
        <taxon>Dictyostelia</taxon>
        <taxon>Dictyosteliales</taxon>
        <taxon>Dictyosteliaceae</taxon>
        <taxon>Dictyostelium</taxon>
    </lineage>
</organism>
<sequence>MLFKSIIQILKSNQMNKVNDMYINNSNQKFQKFNSNEINSTDLYAKSLFFVKPCYCF</sequence>
<proteinExistence type="predicted"/>
<dbReference type="Proteomes" id="UP001344447">
    <property type="component" value="Unassembled WGS sequence"/>
</dbReference>